<dbReference type="EMBL" id="JAULSY010000085">
    <property type="protein sequence ID" value="KAK0666594.1"/>
    <property type="molecule type" value="Genomic_DNA"/>
</dbReference>
<dbReference type="Proteomes" id="UP001174997">
    <property type="component" value="Unassembled WGS sequence"/>
</dbReference>
<name>A0AA39Z9A8_9PEZI</name>
<organism evidence="1 2">
    <name type="scientific">Cercophora samala</name>
    <dbReference type="NCBI Taxonomy" id="330535"/>
    <lineage>
        <taxon>Eukaryota</taxon>
        <taxon>Fungi</taxon>
        <taxon>Dikarya</taxon>
        <taxon>Ascomycota</taxon>
        <taxon>Pezizomycotina</taxon>
        <taxon>Sordariomycetes</taxon>
        <taxon>Sordariomycetidae</taxon>
        <taxon>Sordariales</taxon>
        <taxon>Lasiosphaeriaceae</taxon>
        <taxon>Cercophora</taxon>
    </lineage>
</organism>
<evidence type="ECO:0000313" key="2">
    <source>
        <dbReference type="Proteomes" id="UP001174997"/>
    </source>
</evidence>
<gene>
    <name evidence="1" type="ORF">QBC41DRAFT_338940</name>
</gene>
<keyword evidence="2" id="KW-1185">Reference proteome</keyword>
<dbReference type="AlphaFoldDB" id="A0AA39Z9A8"/>
<sequence length="155" mass="17615">MGEAHKAVCQRVDFSNTPACPNSDNLSWAMYKFIEPIREVSLIGDKTSIFEAYKLMRWRRAFSWNSMLPGQGERAPDESADELLAALVRKWDRCDEKIGTSDWWLSELKDLQKQVDDVAKHGIHSWYPETIKAIREALKASKAAEAVKVKTEASA</sequence>
<protein>
    <submittedName>
        <fullName evidence="1">Uncharacterized protein</fullName>
    </submittedName>
</protein>
<comment type="caution">
    <text evidence="1">The sequence shown here is derived from an EMBL/GenBank/DDBJ whole genome shotgun (WGS) entry which is preliminary data.</text>
</comment>
<reference evidence="1" key="1">
    <citation type="submission" date="2023-06" db="EMBL/GenBank/DDBJ databases">
        <title>Genome-scale phylogeny and comparative genomics of the fungal order Sordariales.</title>
        <authorList>
            <consortium name="Lawrence Berkeley National Laboratory"/>
            <person name="Hensen N."/>
            <person name="Bonometti L."/>
            <person name="Westerberg I."/>
            <person name="Brannstrom I.O."/>
            <person name="Guillou S."/>
            <person name="Cros-Aarteil S."/>
            <person name="Calhoun S."/>
            <person name="Haridas S."/>
            <person name="Kuo A."/>
            <person name="Mondo S."/>
            <person name="Pangilinan J."/>
            <person name="Riley R."/>
            <person name="Labutti K."/>
            <person name="Andreopoulos B."/>
            <person name="Lipzen A."/>
            <person name="Chen C."/>
            <person name="Yanf M."/>
            <person name="Daum C."/>
            <person name="Ng V."/>
            <person name="Clum A."/>
            <person name="Steindorff A."/>
            <person name="Ohm R."/>
            <person name="Martin F."/>
            <person name="Silar P."/>
            <person name="Natvig D."/>
            <person name="Lalanne C."/>
            <person name="Gautier V."/>
            <person name="Ament-Velasquez S.L."/>
            <person name="Kruys A."/>
            <person name="Hutchinson M.I."/>
            <person name="Powell A.J."/>
            <person name="Barry K."/>
            <person name="Miller A.N."/>
            <person name="Grigoriev I.V."/>
            <person name="Debuchy R."/>
            <person name="Gladieux P."/>
            <person name="Thoren M.H."/>
            <person name="Johannesson H."/>
        </authorList>
    </citation>
    <scope>NUCLEOTIDE SEQUENCE</scope>
    <source>
        <strain evidence="1">CBS 307.81</strain>
    </source>
</reference>
<accession>A0AA39Z9A8</accession>
<evidence type="ECO:0000313" key="1">
    <source>
        <dbReference type="EMBL" id="KAK0666594.1"/>
    </source>
</evidence>
<proteinExistence type="predicted"/>